<keyword evidence="1" id="KW-0560">Oxidoreductase</keyword>
<sequence length="491" mass="50356">MTTLLQSFNARTGAPHPEALSASSSQDIDDSVRAAHQAFEVWGSSSGAQRAALLRALAEALEADRDALVPWADLETALGAVRLSGELDRTCFQLRRFADLAERGVPFETLDDPAVAGAPPVGHPAMVRQRVPLGPVAMFAASNFPFAFSVLGGDTASALAAGCPVVVKAHPGHPLLSRRVFGLIQQVLQAQGLPAGLVGMVQGAGVDVGVALIRHPLIAAGAFTGSTRGGAALQAEANARPRPIPFYGELGSINPVLALPKALAARGAELATTLAGSIALGCGQFCTNPGLIVLLDDPESDAFIEQLTRALAAQKPHPMLTAGMKSAFDAGVRQMMDQGALALLAAQGAAPAPGPHLLQVSAARFIERAALREEVFGPASLIVRAASQAELLAVLAAVGGSLTVTLWGADDDTPENQALVRAATAIAGRVLFSGVPTGVAVTAAQQHGGPWPASSAPMTTSVGDAALDRFLRPICLQDAPAWLLARHGVPC</sequence>
<dbReference type="InterPro" id="IPR015590">
    <property type="entry name" value="Aldehyde_DH_dom"/>
</dbReference>
<dbReference type="GO" id="GO:0016620">
    <property type="term" value="F:oxidoreductase activity, acting on the aldehyde or oxo group of donors, NAD or NADP as acceptor"/>
    <property type="evidence" value="ECO:0007669"/>
    <property type="project" value="InterPro"/>
</dbReference>
<dbReference type="EMBL" id="AOGK01000004">
    <property type="protein sequence ID" value="MDG5974888.1"/>
    <property type="molecule type" value="Genomic_DNA"/>
</dbReference>
<dbReference type="CDD" id="cd07129">
    <property type="entry name" value="ALDH_KGSADH"/>
    <property type="match status" value="1"/>
</dbReference>
<dbReference type="InterPro" id="IPR016161">
    <property type="entry name" value="Ald_DH/histidinol_DH"/>
</dbReference>
<evidence type="ECO:0000259" key="2">
    <source>
        <dbReference type="Pfam" id="PF00171"/>
    </source>
</evidence>
<evidence type="ECO:0000313" key="3">
    <source>
        <dbReference type="EMBL" id="MDG5974888.1"/>
    </source>
</evidence>
<dbReference type="Proteomes" id="UP001152876">
    <property type="component" value="Unassembled WGS sequence"/>
</dbReference>
<name>A0A9X4NP02_9BURK</name>
<evidence type="ECO:0000256" key="1">
    <source>
        <dbReference type="ARBA" id="ARBA00023002"/>
    </source>
</evidence>
<dbReference type="SUPFAM" id="SSF53720">
    <property type="entry name" value="ALDH-like"/>
    <property type="match status" value="1"/>
</dbReference>
<evidence type="ECO:0000313" key="4">
    <source>
        <dbReference type="Proteomes" id="UP001152876"/>
    </source>
</evidence>
<dbReference type="InterPro" id="IPR044151">
    <property type="entry name" value="ALDH_KGSADH"/>
</dbReference>
<dbReference type="Gene3D" id="3.40.309.10">
    <property type="entry name" value="Aldehyde Dehydrogenase, Chain A, domain 2"/>
    <property type="match status" value="1"/>
</dbReference>
<dbReference type="Pfam" id="PF00171">
    <property type="entry name" value="Aldedh"/>
    <property type="match status" value="1"/>
</dbReference>
<dbReference type="PANTHER" id="PTHR43353">
    <property type="entry name" value="SUCCINATE-SEMIALDEHYDE DEHYDROGENASE, MITOCHONDRIAL"/>
    <property type="match status" value="1"/>
</dbReference>
<accession>A0A9X4NP02</accession>
<dbReference type="PANTHER" id="PTHR43353:SF3">
    <property type="entry name" value="ALDEHYDE DEHYDROGENASE-RELATED"/>
    <property type="match status" value="1"/>
</dbReference>
<proteinExistence type="predicted"/>
<dbReference type="OrthoDB" id="9770537at2"/>
<dbReference type="InterPro" id="IPR016163">
    <property type="entry name" value="Ald_DH_C"/>
</dbReference>
<dbReference type="Gene3D" id="3.40.605.10">
    <property type="entry name" value="Aldehyde Dehydrogenase, Chain A, domain 1"/>
    <property type="match status" value="1"/>
</dbReference>
<dbReference type="RefSeq" id="WP_068173703.1">
    <property type="nucleotide sequence ID" value="NZ_AOGK01000004.1"/>
</dbReference>
<dbReference type="InterPro" id="IPR016162">
    <property type="entry name" value="Ald_DH_N"/>
</dbReference>
<feature type="domain" description="Aldehyde dehydrogenase" evidence="2">
    <location>
        <begin position="21"/>
        <end position="413"/>
    </location>
</feature>
<comment type="caution">
    <text evidence="3">The sequence shown here is derived from an EMBL/GenBank/DDBJ whole genome shotgun (WGS) entry which is preliminary data.</text>
</comment>
<organism evidence="3 4">
    <name type="scientific">Hydrogenophaga taeniospiralis CCUG 15921</name>
    <dbReference type="NCBI Taxonomy" id="1281780"/>
    <lineage>
        <taxon>Bacteria</taxon>
        <taxon>Pseudomonadati</taxon>
        <taxon>Pseudomonadota</taxon>
        <taxon>Betaproteobacteria</taxon>
        <taxon>Burkholderiales</taxon>
        <taxon>Comamonadaceae</taxon>
        <taxon>Hydrogenophaga</taxon>
    </lineage>
</organism>
<gene>
    <name evidence="3" type="ORF">H010_06455</name>
</gene>
<keyword evidence="4" id="KW-1185">Reference proteome</keyword>
<protein>
    <submittedName>
        <fullName evidence="3">Aldehyde dehydrogenase</fullName>
    </submittedName>
</protein>
<dbReference type="AlphaFoldDB" id="A0A9X4NP02"/>
<dbReference type="InterPro" id="IPR050740">
    <property type="entry name" value="Aldehyde_DH_Superfamily"/>
</dbReference>
<reference evidence="3" key="1">
    <citation type="submission" date="2013-01" db="EMBL/GenBank/DDBJ databases">
        <title>Genome draft of Hydrogenophaga taeniospiralis 2K1.</title>
        <authorList>
            <person name="Gomila M."/>
            <person name="Lalucat J."/>
        </authorList>
    </citation>
    <scope>NUCLEOTIDE SEQUENCE</scope>
    <source>
        <strain evidence="3">CCUG 15921</strain>
    </source>
</reference>